<feature type="transmembrane region" description="Helical" evidence="1">
    <location>
        <begin position="381"/>
        <end position="403"/>
    </location>
</feature>
<feature type="transmembrane region" description="Helical" evidence="1">
    <location>
        <begin position="21"/>
        <end position="45"/>
    </location>
</feature>
<sequence length="404" mass="47388">MMKQQFYKRLRHEWQRKWNSIRSVTDWTVALYFVIPSIIFSGIYYRSLWKRELSAEEPLYFLLGLFAFCFITYSRGTRSFFEQADSLFLIQHPVHMKKLMKCGILYTCIRIAITNIAVTLVMLPIFVKSMNASILQVVSFWVSFTVFRFMLSLLVRYIDVGGGKRWVLWIVKIILFCISFICVGSGVFLGFKNLAYSIPFIIVLLVISVVLIKEKMNYQRFFFKEVEKEKAESMRWTMEIMQFSGQVTKPSTSSKPWLFPRSKHILGNKADSRIIESFLKEYFRSGASLSFYIKIISMSAVSIKIAPWWIALIIIVFSCVAIARYSGDQWNEFTKRMFLQLYCEQGKLIWLKSRAEMYLFIPTVFIYGTVILAQFYLLPAIIIGIVIIVLIGWIAFTPWKIYIK</sequence>
<feature type="transmembrane region" description="Helical" evidence="1">
    <location>
        <begin position="194"/>
        <end position="212"/>
    </location>
</feature>
<feature type="transmembrane region" description="Helical" evidence="1">
    <location>
        <begin position="166"/>
        <end position="188"/>
    </location>
</feature>
<gene>
    <name evidence="2" type="ORF">CON65_24545</name>
</gene>
<keyword evidence="1" id="KW-1133">Transmembrane helix</keyword>
<feature type="transmembrane region" description="Helical" evidence="1">
    <location>
        <begin position="104"/>
        <end position="127"/>
    </location>
</feature>
<reference evidence="2 3" key="1">
    <citation type="submission" date="2017-09" db="EMBL/GenBank/DDBJ databases">
        <title>Large-scale bioinformatics analysis of Bacillus genomes uncovers conserved roles of natural products in bacterial physiology.</title>
        <authorList>
            <consortium name="Agbiome Team Llc"/>
            <person name="Bleich R.M."/>
            <person name="Grubbs K.J."/>
            <person name="Santa Maria K.C."/>
            <person name="Allen S.E."/>
            <person name="Farag S."/>
            <person name="Shank E.A."/>
            <person name="Bowers A."/>
        </authorList>
    </citation>
    <scope>NUCLEOTIDE SEQUENCE [LARGE SCALE GENOMIC DNA]</scope>
    <source>
        <strain evidence="2 3">AFS092012</strain>
    </source>
</reference>
<dbReference type="InterPro" id="IPR010288">
    <property type="entry name" value="EcsB_ABC"/>
</dbReference>
<comment type="caution">
    <text evidence="2">The sequence shown here is derived from an EMBL/GenBank/DDBJ whole genome shotgun (WGS) entry which is preliminary data.</text>
</comment>
<dbReference type="AlphaFoldDB" id="A0AA91V7M9"/>
<keyword evidence="1" id="KW-0812">Transmembrane</keyword>
<protein>
    <submittedName>
        <fullName evidence="2">ABC transporter permease</fullName>
    </submittedName>
</protein>
<dbReference type="Pfam" id="PF05975">
    <property type="entry name" value="EcsB"/>
    <property type="match status" value="1"/>
</dbReference>
<organism evidence="2 3">
    <name type="scientific">Bacillus pseudomycoides</name>
    <dbReference type="NCBI Taxonomy" id="64104"/>
    <lineage>
        <taxon>Bacteria</taxon>
        <taxon>Bacillati</taxon>
        <taxon>Bacillota</taxon>
        <taxon>Bacilli</taxon>
        <taxon>Bacillales</taxon>
        <taxon>Bacillaceae</taxon>
        <taxon>Bacillus</taxon>
        <taxon>Bacillus cereus group</taxon>
    </lineage>
</organism>
<feature type="transmembrane region" description="Helical" evidence="1">
    <location>
        <begin position="357"/>
        <end position="375"/>
    </location>
</feature>
<feature type="transmembrane region" description="Helical" evidence="1">
    <location>
        <begin position="308"/>
        <end position="327"/>
    </location>
</feature>
<feature type="transmembrane region" description="Helical" evidence="1">
    <location>
        <begin position="133"/>
        <end position="154"/>
    </location>
</feature>
<proteinExistence type="predicted"/>
<accession>A0AA91V7M9</accession>
<feature type="transmembrane region" description="Helical" evidence="1">
    <location>
        <begin position="282"/>
        <end position="302"/>
    </location>
</feature>
<feature type="transmembrane region" description="Helical" evidence="1">
    <location>
        <begin position="57"/>
        <end position="73"/>
    </location>
</feature>
<dbReference type="Proteomes" id="UP000221020">
    <property type="component" value="Unassembled WGS sequence"/>
</dbReference>
<evidence type="ECO:0000256" key="1">
    <source>
        <dbReference type="SAM" id="Phobius"/>
    </source>
</evidence>
<evidence type="ECO:0000313" key="3">
    <source>
        <dbReference type="Proteomes" id="UP000221020"/>
    </source>
</evidence>
<evidence type="ECO:0000313" key="2">
    <source>
        <dbReference type="EMBL" id="PED80092.1"/>
    </source>
</evidence>
<keyword evidence="1" id="KW-0472">Membrane</keyword>
<dbReference type="EMBL" id="NVOR01000136">
    <property type="protein sequence ID" value="PED80092.1"/>
    <property type="molecule type" value="Genomic_DNA"/>
</dbReference>
<name>A0AA91V7M9_9BACI</name>
<dbReference type="GO" id="GO:0016020">
    <property type="term" value="C:membrane"/>
    <property type="evidence" value="ECO:0007669"/>
    <property type="project" value="InterPro"/>
</dbReference>
<dbReference type="RefSeq" id="WP_097899053.1">
    <property type="nucleotide sequence ID" value="NZ_NVOR01000136.1"/>
</dbReference>